<comment type="caution">
    <text evidence="16">The sequence shown here is derived from an EMBL/GenBank/DDBJ whole genome shotgun (WGS) entry which is preliminary data.</text>
</comment>
<dbReference type="FunFam" id="2.160.20.70:FF:000004">
    <property type="entry name" value="Protein XRP2"/>
    <property type="match status" value="1"/>
</dbReference>
<dbReference type="AlphaFoldDB" id="A0A9Q1CN02"/>
<dbReference type="SMART" id="SM00673">
    <property type="entry name" value="CARP"/>
    <property type="match status" value="2"/>
</dbReference>
<sequence>MGCLFSRGNDQDGSKEEEQPKVYSWDKKDRPDPKDFTIAELKGETVGRLPGTVNGQQFIINNCQDCNIYIFDHSASVTIDDCIGCKIFIGPSKGSVFLRDCSQCKAVIACQQFRSRDCKGIDIMLYCDTQPIIESTTKIRFGCFHYFYPELKDQFASSGLSAYNNNWSNIHDFSPVPGEENWSLIPEEVTVADILPNPDTENFSQMKISTETSDSVVPLTHGKRRRIADEFCLILFFHKDNVDETMKKFILNLKNEESILLESKQLQIHYEDISRIFGELPYLKEVAKAGPVTALQFNGKDVVQKCQAFVKDLGTEVPTYVSSDPERAKKDIENWKNFVEAQFSM</sequence>
<keyword evidence="9" id="KW-0472">Membrane</keyword>
<dbReference type="InterPro" id="IPR036850">
    <property type="entry name" value="NDK-like_dom_sf"/>
</dbReference>
<evidence type="ECO:0000256" key="8">
    <source>
        <dbReference type="ARBA" id="ARBA00023134"/>
    </source>
</evidence>
<dbReference type="Proteomes" id="UP001152320">
    <property type="component" value="Chromosome 1"/>
</dbReference>
<evidence type="ECO:0000256" key="7">
    <source>
        <dbReference type="ARBA" id="ARBA00022741"/>
    </source>
</evidence>
<keyword evidence="4 12" id="KW-0343">GTPase activation</keyword>
<dbReference type="EMBL" id="JAIZAY010000001">
    <property type="protein sequence ID" value="KAJ8047905.1"/>
    <property type="molecule type" value="Genomic_DNA"/>
</dbReference>
<reference evidence="16" key="1">
    <citation type="submission" date="2021-10" db="EMBL/GenBank/DDBJ databases">
        <title>Tropical sea cucumber genome reveals ecological adaptation and Cuvierian tubules defense mechanism.</title>
        <authorList>
            <person name="Chen T."/>
        </authorList>
    </citation>
    <scope>NUCLEOTIDE SEQUENCE</scope>
    <source>
        <strain evidence="16">Nanhai2018</strain>
        <tissue evidence="16">Muscle</tissue>
    </source>
</reference>
<evidence type="ECO:0000256" key="13">
    <source>
        <dbReference type="PIRSR" id="PIRSR037947-1"/>
    </source>
</evidence>
<dbReference type="InterPro" id="IPR012945">
    <property type="entry name" value="Tubulin-bd_cofactor_C_dom"/>
</dbReference>
<evidence type="ECO:0000256" key="11">
    <source>
        <dbReference type="ARBA" id="ARBA00023288"/>
    </source>
</evidence>
<keyword evidence="5" id="KW-1003">Cell membrane</keyword>
<dbReference type="PIRSF" id="PIRSF037947">
    <property type="entry name" value="Protein_XRP2"/>
    <property type="match status" value="1"/>
</dbReference>
<organism evidence="16 17">
    <name type="scientific">Holothuria leucospilota</name>
    <name type="common">Black long sea cucumber</name>
    <name type="synonym">Mertensiothuria leucospilota</name>
    <dbReference type="NCBI Taxonomy" id="206669"/>
    <lineage>
        <taxon>Eukaryota</taxon>
        <taxon>Metazoa</taxon>
        <taxon>Echinodermata</taxon>
        <taxon>Eleutherozoa</taxon>
        <taxon>Echinozoa</taxon>
        <taxon>Holothuroidea</taxon>
        <taxon>Aspidochirotacea</taxon>
        <taxon>Aspidochirotida</taxon>
        <taxon>Holothuriidae</taxon>
        <taxon>Holothuria</taxon>
    </lineage>
</organism>
<evidence type="ECO:0000256" key="1">
    <source>
        <dbReference type="ARBA" id="ARBA00004342"/>
    </source>
</evidence>
<feature type="binding site" evidence="13">
    <location>
        <begin position="94"/>
        <end position="95"/>
    </location>
    <ligand>
        <name>GTP</name>
        <dbReference type="ChEBI" id="CHEBI:37565"/>
    </ligand>
</feature>
<evidence type="ECO:0000256" key="9">
    <source>
        <dbReference type="ARBA" id="ARBA00023136"/>
    </source>
</evidence>
<dbReference type="GO" id="GO:0005929">
    <property type="term" value="C:cilium"/>
    <property type="evidence" value="ECO:0007669"/>
    <property type="project" value="TreeGrafter"/>
</dbReference>
<gene>
    <name evidence="16" type="ORF">HOLleu_00019</name>
</gene>
<evidence type="ECO:0000256" key="14">
    <source>
        <dbReference type="SAM" id="MobiDB-lite"/>
    </source>
</evidence>
<dbReference type="Pfam" id="PF07986">
    <property type="entry name" value="TBCC"/>
    <property type="match status" value="1"/>
</dbReference>
<dbReference type="InterPro" id="IPR016098">
    <property type="entry name" value="CAP/MinC_C"/>
</dbReference>
<keyword evidence="7 12" id="KW-0547">Nucleotide-binding</keyword>
<keyword evidence="8 12" id="KW-0342">GTP-binding</keyword>
<evidence type="ECO:0000256" key="6">
    <source>
        <dbReference type="ARBA" id="ARBA00022707"/>
    </source>
</evidence>
<dbReference type="Gene3D" id="3.30.70.141">
    <property type="entry name" value="Nucleoside diphosphate kinase-like domain"/>
    <property type="match status" value="1"/>
</dbReference>
<dbReference type="InterPro" id="IPR039093">
    <property type="entry name" value="XRP2"/>
</dbReference>
<dbReference type="GO" id="GO:1990075">
    <property type="term" value="C:periciliary membrane compartment"/>
    <property type="evidence" value="ECO:0007669"/>
    <property type="project" value="TreeGrafter"/>
</dbReference>
<keyword evidence="11" id="KW-0449">Lipoprotein</keyword>
<dbReference type="GO" id="GO:0006892">
    <property type="term" value="P:post-Golgi vesicle-mediated transport"/>
    <property type="evidence" value="ECO:0007669"/>
    <property type="project" value="TreeGrafter"/>
</dbReference>
<keyword evidence="6" id="KW-0519">Myristate</keyword>
<dbReference type="OrthoDB" id="194775at2759"/>
<keyword evidence="17" id="KW-1185">Reference proteome</keyword>
<evidence type="ECO:0000256" key="10">
    <source>
        <dbReference type="ARBA" id="ARBA00023139"/>
    </source>
</evidence>
<evidence type="ECO:0000313" key="16">
    <source>
        <dbReference type="EMBL" id="KAJ8047905.1"/>
    </source>
</evidence>
<evidence type="ECO:0000256" key="2">
    <source>
        <dbReference type="ARBA" id="ARBA00008848"/>
    </source>
</evidence>
<accession>A0A9Q1CN02</accession>
<dbReference type="GO" id="GO:0005096">
    <property type="term" value="F:GTPase activator activity"/>
    <property type="evidence" value="ECO:0007669"/>
    <property type="project" value="UniProtKB-UniRule"/>
</dbReference>
<evidence type="ECO:0000313" key="17">
    <source>
        <dbReference type="Proteomes" id="UP001152320"/>
    </source>
</evidence>
<evidence type="ECO:0000256" key="3">
    <source>
        <dbReference type="ARBA" id="ARBA00015771"/>
    </source>
</evidence>
<dbReference type="SUPFAM" id="SSF54919">
    <property type="entry name" value="Nucleoside diphosphate kinase, NDK"/>
    <property type="match status" value="1"/>
</dbReference>
<evidence type="ECO:0000256" key="5">
    <source>
        <dbReference type="ARBA" id="ARBA00022475"/>
    </source>
</evidence>
<dbReference type="PANTHER" id="PTHR15440:SF0">
    <property type="entry name" value="PROTEIN XRP2"/>
    <property type="match status" value="1"/>
</dbReference>
<dbReference type="PANTHER" id="PTHR15440">
    <property type="entry name" value="XRP2 PROTEIN"/>
    <property type="match status" value="1"/>
</dbReference>
<evidence type="ECO:0000259" key="15">
    <source>
        <dbReference type="PROSITE" id="PS51329"/>
    </source>
</evidence>
<feature type="compositionally biased region" description="Basic and acidic residues" evidence="14">
    <location>
        <begin position="9"/>
        <end position="30"/>
    </location>
</feature>
<name>A0A9Q1CN02_HOLLE</name>
<proteinExistence type="inferred from homology"/>
<comment type="function">
    <text evidence="12">Acts as a GTPase-activating protein (GAP) for tubulin in concert with tubulin-specific chaperone C, but does not enhance tubulin heterodimerization.</text>
</comment>
<comment type="subcellular location">
    <subcellularLocation>
        <location evidence="1">Cell membrane</location>
        <topology evidence="1">Lipid-anchor</topology>
        <orientation evidence="1">Cytoplasmic side</orientation>
    </subcellularLocation>
</comment>
<dbReference type="InterPro" id="IPR017901">
    <property type="entry name" value="C-CAP_CF_C-like"/>
</dbReference>
<feature type="region of interest" description="Disordered" evidence="14">
    <location>
        <begin position="1"/>
        <end position="30"/>
    </location>
</feature>
<keyword evidence="10" id="KW-0564">Palmitate</keyword>
<dbReference type="PROSITE" id="PS51329">
    <property type="entry name" value="C_CAP_COFACTOR_C"/>
    <property type="match status" value="1"/>
</dbReference>
<comment type="similarity">
    <text evidence="2 12">Belongs to the TBCC family.</text>
</comment>
<evidence type="ECO:0000256" key="4">
    <source>
        <dbReference type="ARBA" id="ARBA00022468"/>
    </source>
</evidence>
<dbReference type="Gene3D" id="2.160.20.70">
    <property type="match status" value="1"/>
</dbReference>
<protein>
    <recommendedName>
        <fullName evidence="3 12">Protein XRP2</fullName>
    </recommendedName>
</protein>
<dbReference type="GO" id="GO:0005525">
    <property type="term" value="F:GTP binding"/>
    <property type="evidence" value="ECO:0007669"/>
    <property type="project" value="UniProtKB-UniRule"/>
</dbReference>
<feature type="binding site" evidence="13">
    <location>
        <begin position="111"/>
        <end position="114"/>
    </location>
    <ligand>
        <name>GTP</name>
        <dbReference type="ChEBI" id="CHEBI:37565"/>
    </ligand>
</feature>
<evidence type="ECO:0000256" key="12">
    <source>
        <dbReference type="PIRNR" id="PIRNR037947"/>
    </source>
</evidence>
<feature type="domain" description="C-CAP/cofactor C-like" evidence="15">
    <location>
        <begin position="20"/>
        <end position="175"/>
    </location>
</feature>
<dbReference type="InterPro" id="IPR006599">
    <property type="entry name" value="CARP_motif"/>
</dbReference>